<dbReference type="OrthoDB" id="436852at2759"/>
<gene>
    <name evidence="1" type="ORF">HPP92_001030</name>
</gene>
<sequence>MERNQSETKIAKLEWRIPPFTTLLRLLLLQSAEHNLGFGVFLITKFSLGVLLPVRSHARESLKRRNVVAITGSRLLIKTEAFRLFVGPKPRRNDGPLIGVILDSFRNILTVNFHD</sequence>
<comment type="caution">
    <text evidence="1">The sequence shown here is derived from an EMBL/GenBank/DDBJ whole genome shotgun (WGS) entry which is preliminary data.</text>
</comment>
<dbReference type="AlphaFoldDB" id="A0A835RR04"/>
<evidence type="ECO:0000313" key="2">
    <source>
        <dbReference type="Proteomes" id="UP000636800"/>
    </source>
</evidence>
<protein>
    <submittedName>
        <fullName evidence="1">Uncharacterized protein</fullName>
    </submittedName>
</protein>
<dbReference type="Proteomes" id="UP000636800">
    <property type="component" value="Chromosome 1"/>
</dbReference>
<name>A0A835RR04_VANPL</name>
<keyword evidence="2" id="KW-1185">Reference proteome</keyword>
<accession>A0A835RR04</accession>
<organism evidence="1 2">
    <name type="scientific">Vanilla planifolia</name>
    <name type="common">Vanilla</name>
    <dbReference type="NCBI Taxonomy" id="51239"/>
    <lineage>
        <taxon>Eukaryota</taxon>
        <taxon>Viridiplantae</taxon>
        <taxon>Streptophyta</taxon>
        <taxon>Embryophyta</taxon>
        <taxon>Tracheophyta</taxon>
        <taxon>Spermatophyta</taxon>
        <taxon>Magnoliopsida</taxon>
        <taxon>Liliopsida</taxon>
        <taxon>Asparagales</taxon>
        <taxon>Orchidaceae</taxon>
        <taxon>Vanilloideae</taxon>
        <taxon>Vanilleae</taxon>
        <taxon>Vanilla</taxon>
    </lineage>
</organism>
<dbReference type="EMBL" id="JADCNL010000001">
    <property type="protein sequence ID" value="KAG0496339.1"/>
    <property type="molecule type" value="Genomic_DNA"/>
</dbReference>
<proteinExistence type="predicted"/>
<evidence type="ECO:0000313" key="1">
    <source>
        <dbReference type="EMBL" id="KAG0496339.1"/>
    </source>
</evidence>
<reference evidence="1 2" key="1">
    <citation type="journal article" date="2020" name="Nat. Food">
        <title>A phased Vanilla planifolia genome enables genetic improvement of flavour and production.</title>
        <authorList>
            <person name="Hasing T."/>
            <person name="Tang H."/>
            <person name="Brym M."/>
            <person name="Khazi F."/>
            <person name="Huang T."/>
            <person name="Chambers A.H."/>
        </authorList>
    </citation>
    <scope>NUCLEOTIDE SEQUENCE [LARGE SCALE GENOMIC DNA]</scope>
    <source>
        <tissue evidence="1">Leaf</tissue>
    </source>
</reference>